<evidence type="ECO:0000259" key="15">
    <source>
        <dbReference type="PROSITE" id="PS50157"/>
    </source>
</evidence>
<dbReference type="Gene3D" id="2.170.270.10">
    <property type="entry name" value="SET domain"/>
    <property type="match status" value="1"/>
</dbReference>
<dbReference type="SUPFAM" id="SSF57667">
    <property type="entry name" value="beta-beta-alpha zinc fingers"/>
    <property type="match status" value="4"/>
</dbReference>
<dbReference type="InterPro" id="IPR046341">
    <property type="entry name" value="SET_dom_sf"/>
</dbReference>
<evidence type="ECO:0000256" key="4">
    <source>
        <dbReference type="ARBA" id="ARBA00022679"/>
    </source>
</evidence>
<dbReference type="PROSITE" id="PS50280">
    <property type="entry name" value="SET"/>
    <property type="match status" value="1"/>
</dbReference>
<dbReference type="InterPro" id="IPR036236">
    <property type="entry name" value="Znf_C2H2_sf"/>
</dbReference>
<dbReference type="PANTHER" id="PTHR16515">
    <property type="entry name" value="PR DOMAIN ZINC FINGER PROTEIN"/>
    <property type="match status" value="1"/>
</dbReference>
<comment type="subcellular location">
    <subcellularLocation>
        <location evidence="1">Nucleus</location>
    </subcellularLocation>
</comment>
<evidence type="ECO:0000256" key="13">
    <source>
        <dbReference type="ARBA" id="ARBA00023242"/>
    </source>
</evidence>
<keyword evidence="13" id="KW-0539">Nucleus</keyword>
<keyword evidence="12" id="KW-0804">Transcription</keyword>
<proteinExistence type="inferred from homology"/>
<name>A0A9P0C2E9_CHRIL</name>
<evidence type="ECO:0000256" key="9">
    <source>
        <dbReference type="ARBA" id="ARBA00022833"/>
    </source>
</evidence>
<dbReference type="PROSITE" id="PS00028">
    <property type="entry name" value="ZINC_FINGER_C2H2_1"/>
    <property type="match status" value="6"/>
</dbReference>
<gene>
    <name evidence="17" type="ORF">CINC_LOCUS10065</name>
</gene>
<keyword evidence="18" id="KW-1185">Reference proteome</keyword>
<accession>A0A9P0C2E9</accession>
<dbReference type="Pfam" id="PF13465">
    <property type="entry name" value="zf-H2C2_2"/>
    <property type="match status" value="1"/>
</dbReference>
<evidence type="ECO:0000256" key="6">
    <source>
        <dbReference type="ARBA" id="ARBA00022723"/>
    </source>
</evidence>
<comment type="similarity">
    <text evidence="2">Belongs to the krueppel C2H2-type zinc-finger protein family.</text>
</comment>
<evidence type="ECO:0000259" key="16">
    <source>
        <dbReference type="PROSITE" id="PS50280"/>
    </source>
</evidence>
<dbReference type="GO" id="GO:0005694">
    <property type="term" value="C:chromosome"/>
    <property type="evidence" value="ECO:0007669"/>
    <property type="project" value="UniProtKB-ARBA"/>
</dbReference>
<feature type="domain" description="C2H2-type" evidence="15">
    <location>
        <begin position="397"/>
        <end position="424"/>
    </location>
</feature>
<evidence type="ECO:0000256" key="8">
    <source>
        <dbReference type="ARBA" id="ARBA00022771"/>
    </source>
</evidence>
<keyword evidence="10" id="KW-0805">Transcription regulation</keyword>
<keyword evidence="3" id="KW-0489">Methyltransferase</keyword>
<dbReference type="InterPro" id="IPR013087">
    <property type="entry name" value="Znf_C2H2_type"/>
</dbReference>
<dbReference type="InterPro" id="IPR050331">
    <property type="entry name" value="Zinc_finger"/>
</dbReference>
<dbReference type="FunFam" id="3.30.160.60:FF:001010">
    <property type="entry name" value="zinc finger protein 64 isoform X3"/>
    <property type="match status" value="1"/>
</dbReference>
<evidence type="ECO:0000313" key="17">
    <source>
        <dbReference type="EMBL" id="CAH0602434.1"/>
    </source>
</evidence>
<dbReference type="Pfam" id="PF00096">
    <property type="entry name" value="zf-C2H2"/>
    <property type="match status" value="4"/>
</dbReference>
<feature type="domain" description="C2H2-type" evidence="15">
    <location>
        <begin position="341"/>
        <end position="368"/>
    </location>
</feature>
<dbReference type="GO" id="GO:0008270">
    <property type="term" value="F:zinc ion binding"/>
    <property type="evidence" value="ECO:0007669"/>
    <property type="project" value="UniProtKB-KW"/>
</dbReference>
<dbReference type="FunFam" id="3.30.160.60:FF:000188">
    <property type="entry name" value="Zinc finger protein 787"/>
    <property type="match status" value="1"/>
</dbReference>
<dbReference type="SUPFAM" id="SSF82199">
    <property type="entry name" value="SET domain"/>
    <property type="match status" value="1"/>
</dbReference>
<keyword evidence="6" id="KW-0479">Metal-binding</keyword>
<organism evidence="17 18">
    <name type="scientific">Chrysodeixis includens</name>
    <name type="common">Soybean looper</name>
    <name type="synonym">Pseudoplusia includens</name>
    <dbReference type="NCBI Taxonomy" id="689277"/>
    <lineage>
        <taxon>Eukaryota</taxon>
        <taxon>Metazoa</taxon>
        <taxon>Ecdysozoa</taxon>
        <taxon>Arthropoda</taxon>
        <taxon>Hexapoda</taxon>
        <taxon>Insecta</taxon>
        <taxon>Pterygota</taxon>
        <taxon>Neoptera</taxon>
        <taxon>Endopterygota</taxon>
        <taxon>Lepidoptera</taxon>
        <taxon>Glossata</taxon>
        <taxon>Ditrysia</taxon>
        <taxon>Noctuoidea</taxon>
        <taxon>Noctuidae</taxon>
        <taxon>Plusiinae</taxon>
        <taxon>Chrysodeixis</taxon>
    </lineage>
</organism>
<dbReference type="SMART" id="SM00355">
    <property type="entry name" value="ZnF_C2H2"/>
    <property type="match status" value="8"/>
</dbReference>
<sequence>MSRPNLRQRPRISYYEPEEPSLDEYIFCDQCSDFVYEYCALHGPLLVIPDDKVPAKTNFPSFVPRAALTIPHVFLHLAPSIIPGAGLGVFSTLTLPRGVRFGPYRGQRTQDVDSMYCWQIYDRNHKPSHVVNAADSNRSNWMRYVNCARHWCEQNLLAYQYQGELYYRTIKTIPRFTELMVFYGSEFANTLHINLSKYNSPPGYAQKFGVPVAKKPKIDTHKQKIEDTSIIKSNNIKKVDERKKTDLKAKPSKLKPPTNIAKKNVMKTKSTNINTKSSTLDAQICNDTNNNDSNFRCKSCNFIGISDEDVKKHNLSHINGILSLNKNNSNGHIVNASKKPYKCDTCHKCFNRKPYLDTHICIHTGEKPYKCDICQKCFHQKPNLDTHIHIHTGEKPYKCDICQKCFNQKPNLDRHIRIHTGEKPYKCDICQKCFNQKPNLDTHIRIHTGEKPYKCDICQKCFNHKPYLVTHIRIHTGEKPYKCDICQKCFSNKSHLVTHIRIHTGEKPYKCDICQKCFSDKSNLRYHIRKDACIKR</sequence>
<evidence type="ECO:0000256" key="14">
    <source>
        <dbReference type="PROSITE-ProRule" id="PRU00042"/>
    </source>
</evidence>
<dbReference type="GO" id="GO:0043565">
    <property type="term" value="F:sequence-specific DNA binding"/>
    <property type="evidence" value="ECO:0007669"/>
    <property type="project" value="UniProtKB-ARBA"/>
</dbReference>
<dbReference type="GO" id="GO:0042054">
    <property type="term" value="F:histone methyltransferase activity"/>
    <property type="evidence" value="ECO:0007669"/>
    <property type="project" value="InterPro"/>
</dbReference>
<feature type="domain" description="C2H2-type" evidence="15">
    <location>
        <begin position="453"/>
        <end position="480"/>
    </location>
</feature>
<dbReference type="PROSITE" id="PS50157">
    <property type="entry name" value="ZINC_FINGER_C2H2_2"/>
    <property type="match status" value="7"/>
</dbReference>
<feature type="domain" description="C2H2-type" evidence="15">
    <location>
        <begin position="425"/>
        <end position="452"/>
    </location>
</feature>
<keyword evidence="7" id="KW-0677">Repeat</keyword>
<dbReference type="FunFam" id="3.30.160.60:FF:001732">
    <property type="entry name" value="Zgc:162936"/>
    <property type="match status" value="2"/>
</dbReference>
<dbReference type="GO" id="GO:0008170">
    <property type="term" value="F:N-methyltransferase activity"/>
    <property type="evidence" value="ECO:0007669"/>
    <property type="project" value="UniProtKB-ARBA"/>
</dbReference>
<dbReference type="FunFam" id="3.30.160.60:FF:001119">
    <property type="entry name" value="zinc finger protein 408"/>
    <property type="match status" value="1"/>
</dbReference>
<dbReference type="Pfam" id="PF21549">
    <property type="entry name" value="PRDM2_PR"/>
    <property type="match status" value="1"/>
</dbReference>
<evidence type="ECO:0000313" key="18">
    <source>
        <dbReference type="Proteomes" id="UP001154114"/>
    </source>
</evidence>
<keyword evidence="11" id="KW-0238">DNA-binding</keyword>
<dbReference type="Proteomes" id="UP001154114">
    <property type="component" value="Chromosome 31"/>
</dbReference>
<keyword evidence="5" id="KW-0949">S-adenosyl-L-methionine</keyword>
<dbReference type="GO" id="GO:0032259">
    <property type="term" value="P:methylation"/>
    <property type="evidence" value="ECO:0007669"/>
    <property type="project" value="UniProtKB-KW"/>
</dbReference>
<dbReference type="AlphaFoldDB" id="A0A9P0C2E9"/>
<dbReference type="EMBL" id="LR824034">
    <property type="protein sequence ID" value="CAH0602434.1"/>
    <property type="molecule type" value="Genomic_DNA"/>
</dbReference>
<dbReference type="FunFam" id="3.30.160.60:FF:000882">
    <property type="entry name" value="Predicted gene, 21060"/>
    <property type="match status" value="2"/>
</dbReference>
<evidence type="ECO:0000256" key="7">
    <source>
        <dbReference type="ARBA" id="ARBA00022737"/>
    </source>
</evidence>
<feature type="domain" description="C2H2-type" evidence="15">
    <location>
        <begin position="509"/>
        <end position="536"/>
    </location>
</feature>
<dbReference type="SMART" id="SM00317">
    <property type="entry name" value="SET"/>
    <property type="match status" value="1"/>
</dbReference>
<evidence type="ECO:0000256" key="5">
    <source>
        <dbReference type="ARBA" id="ARBA00022691"/>
    </source>
</evidence>
<evidence type="ECO:0000256" key="12">
    <source>
        <dbReference type="ARBA" id="ARBA00023163"/>
    </source>
</evidence>
<dbReference type="GO" id="GO:0045893">
    <property type="term" value="P:positive regulation of DNA-templated transcription"/>
    <property type="evidence" value="ECO:0007669"/>
    <property type="project" value="UniProtKB-ARBA"/>
</dbReference>
<evidence type="ECO:0000256" key="11">
    <source>
        <dbReference type="ARBA" id="ARBA00023125"/>
    </source>
</evidence>
<evidence type="ECO:0000256" key="3">
    <source>
        <dbReference type="ARBA" id="ARBA00022603"/>
    </source>
</evidence>
<dbReference type="GO" id="GO:0005634">
    <property type="term" value="C:nucleus"/>
    <property type="evidence" value="ECO:0007669"/>
    <property type="project" value="UniProtKB-SubCell"/>
</dbReference>
<protein>
    <submittedName>
        <fullName evidence="17">Uncharacterized protein</fullName>
    </submittedName>
</protein>
<keyword evidence="8 14" id="KW-0863">Zinc-finger</keyword>
<evidence type="ECO:0000256" key="10">
    <source>
        <dbReference type="ARBA" id="ARBA00023015"/>
    </source>
</evidence>
<reference evidence="17" key="1">
    <citation type="submission" date="2021-12" db="EMBL/GenBank/DDBJ databases">
        <authorList>
            <person name="King R."/>
        </authorList>
    </citation>
    <scope>NUCLEOTIDE SEQUENCE</scope>
</reference>
<dbReference type="GO" id="GO:0008757">
    <property type="term" value="F:S-adenosylmethionine-dependent methyltransferase activity"/>
    <property type="evidence" value="ECO:0007669"/>
    <property type="project" value="UniProtKB-ARBA"/>
</dbReference>
<keyword evidence="4" id="KW-0808">Transferase</keyword>
<dbReference type="PANTHER" id="PTHR16515:SF66">
    <property type="entry name" value="C2H2-TYPE DOMAIN-CONTAINING PROTEIN"/>
    <property type="match status" value="1"/>
</dbReference>
<feature type="domain" description="C2H2-type" evidence="15">
    <location>
        <begin position="369"/>
        <end position="396"/>
    </location>
</feature>
<dbReference type="CDD" id="cd19193">
    <property type="entry name" value="PR-SET_PRDM7_9"/>
    <property type="match status" value="1"/>
</dbReference>
<evidence type="ECO:0000256" key="2">
    <source>
        <dbReference type="ARBA" id="ARBA00006991"/>
    </source>
</evidence>
<dbReference type="Gene3D" id="3.30.160.60">
    <property type="entry name" value="Classic Zinc Finger"/>
    <property type="match status" value="7"/>
</dbReference>
<feature type="domain" description="C2H2-type" evidence="15">
    <location>
        <begin position="481"/>
        <end position="508"/>
    </location>
</feature>
<evidence type="ECO:0000256" key="1">
    <source>
        <dbReference type="ARBA" id="ARBA00004123"/>
    </source>
</evidence>
<dbReference type="InterPro" id="IPR001214">
    <property type="entry name" value="SET_dom"/>
</dbReference>
<dbReference type="OrthoDB" id="40579at2759"/>
<keyword evidence="9" id="KW-0862">Zinc</keyword>
<feature type="domain" description="SET" evidence="16">
    <location>
        <begin position="73"/>
        <end position="184"/>
    </location>
</feature>
<dbReference type="InterPro" id="IPR044417">
    <property type="entry name" value="PRDM7_9_PR-SET"/>
</dbReference>